<dbReference type="Proteomes" id="UP000403266">
    <property type="component" value="Unassembled WGS sequence"/>
</dbReference>
<keyword evidence="2" id="KW-1185">Reference proteome</keyword>
<evidence type="ECO:0000313" key="2">
    <source>
        <dbReference type="Proteomes" id="UP000403266"/>
    </source>
</evidence>
<evidence type="ECO:0000313" key="1">
    <source>
        <dbReference type="EMBL" id="MPR28771.1"/>
    </source>
</evidence>
<dbReference type="EMBL" id="VOSK01000170">
    <property type="protein sequence ID" value="MPR28771.1"/>
    <property type="molecule type" value="Genomic_DNA"/>
</dbReference>
<dbReference type="AlphaFoldDB" id="A0A5N7MP13"/>
<organism evidence="1 2">
    <name type="scientific">Microvirga tunisiensis</name>
    <dbReference type="NCBI Taxonomy" id="2108360"/>
    <lineage>
        <taxon>Bacteria</taxon>
        <taxon>Pseudomonadati</taxon>
        <taxon>Pseudomonadota</taxon>
        <taxon>Alphaproteobacteria</taxon>
        <taxon>Hyphomicrobiales</taxon>
        <taxon>Methylobacteriaceae</taxon>
        <taxon>Microvirga</taxon>
    </lineage>
</organism>
<comment type="caution">
    <text evidence="1">The sequence shown here is derived from an EMBL/GenBank/DDBJ whole genome shotgun (WGS) entry which is preliminary data.</text>
</comment>
<reference evidence="1 2" key="1">
    <citation type="journal article" date="2019" name="Syst. Appl. Microbiol.">
        <title>Microvirga tunisiensis sp. nov., a root nodule symbiotic bacterium isolated from Lupinus micranthus and L. luteus grown in Northern Tunisia.</title>
        <authorList>
            <person name="Msaddak A."/>
            <person name="Rejili M."/>
            <person name="Duran D."/>
            <person name="Mars M."/>
            <person name="Palacios J.M."/>
            <person name="Ruiz-Argueso T."/>
            <person name="Rey L."/>
            <person name="Imperial J."/>
        </authorList>
    </citation>
    <scope>NUCLEOTIDE SEQUENCE [LARGE SCALE GENOMIC DNA]</scope>
    <source>
        <strain evidence="1 2">Lmie10</strain>
    </source>
</reference>
<dbReference type="RefSeq" id="WP_152715312.1">
    <property type="nucleotide sequence ID" value="NZ_VOSJ01000180.1"/>
</dbReference>
<proteinExistence type="predicted"/>
<sequence>MPKKSANLALWVSHEQEGRDEALEAFILDHAPGLREYYTAQQDAFSRLEEDAYVRHPDPTPDDIAAAEAAEAALPSRKRTEVQLRRSFAPLAVHLPNEIKRKGKRFVQQAQRAWNRANLIPLTWELERALTAEFMKTYGQ</sequence>
<name>A0A5N7MP13_9HYPH</name>
<gene>
    <name evidence="1" type="ORF">FS320_27440</name>
</gene>
<protein>
    <submittedName>
        <fullName evidence="1">Uncharacterized protein</fullName>
    </submittedName>
</protein>
<accession>A0A5N7MP13</accession>